<dbReference type="PIRSF" id="PIRSF037755">
    <property type="entry name" value="Mettl2_prd"/>
    <property type="match status" value="1"/>
</dbReference>
<dbReference type="GO" id="GO:0008757">
    <property type="term" value="F:S-adenosylmethionine-dependent methyltransferase activity"/>
    <property type="evidence" value="ECO:0007669"/>
    <property type="project" value="UniProtKB-ARBA"/>
</dbReference>
<comment type="similarity">
    <text evidence="1 4">Belongs to the methyltransferase superfamily. METL family.</text>
</comment>
<dbReference type="Pfam" id="PF13489">
    <property type="entry name" value="Methyltransf_23"/>
    <property type="match status" value="1"/>
</dbReference>
<proteinExistence type="inferred from homology"/>
<dbReference type="EC" id="2.1.1.-" evidence="4"/>
<dbReference type="SUPFAM" id="SSF53335">
    <property type="entry name" value="S-adenosyl-L-methionine-dependent methyltransferases"/>
    <property type="match status" value="1"/>
</dbReference>
<evidence type="ECO:0000256" key="4">
    <source>
        <dbReference type="PIRNR" id="PIRNR037755"/>
    </source>
</evidence>
<evidence type="ECO:0000256" key="3">
    <source>
        <dbReference type="ARBA" id="ARBA00022679"/>
    </source>
</evidence>
<accession>A0A5J4YV60</accession>
<keyword evidence="6" id="KW-1185">Reference proteome</keyword>
<dbReference type="OMA" id="WCAPLAR"/>
<dbReference type="PANTHER" id="PTHR22809">
    <property type="entry name" value="METHYLTRANSFERASE-RELATED"/>
    <property type="match status" value="1"/>
</dbReference>
<dbReference type="InterPro" id="IPR029063">
    <property type="entry name" value="SAM-dependent_MTases_sf"/>
</dbReference>
<evidence type="ECO:0000256" key="2">
    <source>
        <dbReference type="ARBA" id="ARBA00022603"/>
    </source>
</evidence>
<dbReference type="EMBL" id="VRMN01000004">
    <property type="protein sequence ID" value="KAA8494732.1"/>
    <property type="molecule type" value="Genomic_DNA"/>
</dbReference>
<sequence length="315" mass="36005">MNGGEECQSGKEERVQRALLAGQDEDARRNLLEQHAQLPEMDAARRAQLDLPKFWETFYRHKKATFFKDRHNLRAEFPEMMPDSVRDDPVKWCAPLARKYPTLSEYAFDTQQPPPEEILRGKEIFLELGCGVGNAVFPLLRANPSLFGFACDFSSTSIKVFRESPEYDPERVFAFVADVTHHEQLHSILSGVSGCVKYITAVWVLSALEPASVQELAPVLFSLLAPGGLLLIRDYAFGDLSQLRMRSESKIASNFYVCGDNTRRHFFTEEWLQHCFEQAGFVATEMNTIARNITNHKEGVEKNRRWIQAKFARPK</sequence>
<keyword evidence="3 4" id="KW-0808">Transferase</keyword>
<comment type="caution">
    <text evidence="5">The sequence shown here is derived from an EMBL/GenBank/DDBJ whole genome shotgun (WGS) entry which is preliminary data.</text>
</comment>
<evidence type="ECO:0000313" key="5">
    <source>
        <dbReference type="EMBL" id="KAA8494732.1"/>
    </source>
</evidence>
<dbReference type="GO" id="GO:0008173">
    <property type="term" value="F:RNA methyltransferase activity"/>
    <property type="evidence" value="ECO:0007669"/>
    <property type="project" value="UniProtKB-ARBA"/>
</dbReference>
<dbReference type="OrthoDB" id="417697at2759"/>
<dbReference type="GO" id="GO:0032259">
    <property type="term" value="P:methylation"/>
    <property type="evidence" value="ECO:0007669"/>
    <property type="project" value="UniProtKB-KW"/>
</dbReference>
<protein>
    <recommendedName>
        <fullName evidence="4">tRNA N(3)-methylcytidine methyltransferase</fullName>
        <ecNumber evidence="4">2.1.1.-</ecNumber>
    </recommendedName>
</protein>
<dbReference type="PANTHER" id="PTHR22809:SF5">
    <property type="entry name" value="TRNA N(3)-METHYLCYTIDINE METHYLTRANSFERASE METTL6"/>
    <property type="match status" value="1"/>
</dbReference>
<dbReference type="AlphaFoldDB" id="A0A5J4YV60"/>
<organism evidence="5 6">
    <name type="scientific">Porphyridium purpureum</name>
    <name type="common">Red alga</name>
    <name type="synonym">Porphyridium cruentum</name>
    <dbReference type="NCBI Taxonomy" id="35688"/>
    <lineage>
        <taxon>Eukaryota</taxon>
        <taxon>Rhodophyta</taxon>
        <taxon>Bangiophyceae</taxon>
        <taxon>Porphyridiales</taxon>
        <taxon>Porphyridiaceae</taxon>
        <taxon>Porphyridium</taxon>
    </lineage>
</organism>
<dbReference type="Proteomes" id="UP000324585">
    <property type="component" value="Unassembled WGS sequence"/>
</dbReference>
<dbReference type="Gene3D" id="3.40.50.150">
    <property type="entry name" value="Vaccinia Virus protein VP39"/>
    <property type="match status" value="1"/>
</dbReference>
<evidence type="ECO:0000256" key="1">
    <source>
        <dbReference type="ARBA" id="ARBA00009725"/>
    </source>
</evidence>
<gene>
    <name evidence="5" type="ORF">FVE85_2973</name>
</gene>
<evidence type="ECO:0000313" key="6">
    <source>
        <dbReference type="Proteomes" id="UP000324585"/>
    </source>
</evidence>
<comment type="function">
    <text evidence="4">S-adenosyl-L-methionine-dependent methyltransferase.</text>
</comment>
<dbReference type="InterPro" id="IPR026113">
    <property type="entry name" value="METTL2/6/8-like"/>
</dbReference>
<name>A0A5J4YV60_PORPP</name>
<reference evidence="6" key="1">
    <citation type="journal article" date="2019" name="Nat. Commun.">
        <title>Expansion of phycobilisome linker gene families in mesophilic red algae.</title>
        <authorList>
            <person name="Lee J."/>
            <person name="Kim D."/>
            <person name="Bhattacharya D."/>
            <person name="Yoon H.S."/>
        </authorList>
    </citation>
    <scope>NUCLEOTIDE SEQUENCE [LARGE SCALE GENOMIC DNA]</scope>
    <source>
        <strain evidence="6">CCMP 1328</strain>
    </source>
</reference>
<keyword evidence="2 4" id="KW-0489">Methyltransferase</keyword>